<gene>
    <name evidence="3" type="ORF">H9Q72_014351</name>
</gene>
<organism evidence="3 4">
    <name type="scientific">Fusarium xylarioides</name>
    <dbReference type="NCBI Taxonomy" id="221167"/>
    <lineage>
        <taxon>Eukaryota</taxon>
        <taxon>Fungi</taxon>
        <taxon>Dikarya</taxon>
        <taxon>Ascomycota</taxon>
        <taxon>Pezizomycotina</taxon>
        <taxon>Sordariomycetes</taxon>
        <taxon>Hypocreomycetidae</taxon>
        <taxon>Hypocreales</taxon>
        <taxon>Nectriaceae</taxon>
        <taxon>Fusarium</taxon>
        <taxon>Fusarium fujikuroi species complex</taxon>
    </lineage>
</organism>
<dbReference type="PANTHER" id="PTHR19303:SF73">
    <property type="entry name" value="PROTEIN PDC2"/>
    <property type="match status" value="1"/>
</dbReference>
<dbReference type="SMART" id="SM00674">
    <property type="entry name" value="CENPB"/>
    <property type="match status" value="1"/>
</dbReference>
<dbReference type="Pfam" id="PF03221">
    <property type="entry name" value="HTH_Tnp_Tc5"/>
    <property type="match status" value="1"/>
</dbReference>
<dbReference type="Proteomes" id="UP000750502">
    <property type="component" value="Unassembled WGS sequence"/>
</dbReference>
<sequence length="503" mass="58068">MPSEPQRKRFAITQHQRLLIHHYRDENRGILHKSIHKWAEAEFRRKFSQSTISESLGKKYDFLDEIRLSAAAKEVKKSRQAAFPLLEEAVHEYCQRLLGFGIPVTGEVIVRCAQELWDRMDDFRGLEKPEFSRGWLDGFKSRFSYKRYKKHGESATAIAADDGEAIHTLQELSQGFAQEDQYNADETGLYWRAAPDFTLATTPQRGSKKDKTRITIFPCSNATGTHRLDLWVIGKSKNPRVFGRLLEMIKIAWLPANTTALHQPMDQGIINNLKVYYKKIWLEVIMNAVFSGKNPLLEVTLLHAVQWAAEAWRSVTDLTINNCWVASSLLGKRFGPITRPRDWDESREALRLVLRQAAIRDAMDLQLILNGDDDALNAFVDPPEEAVRDSEEQLLDIIAKGFTEVYPDDEDDDFNRLMPQQITYVEASSAIETLIKYEAQREDHEPGRGNLLLVLDREKRGIERRWREARTGAQARFHREVPFGCIVITCFTVVQKRIRKREE</sequence>
<feature type="domain" description="HTH CENPB-type" evidence="2">
    <location>
        <begin position="74"/>
        <end position="149"/>
    </location>
</feature>
<dbReference type="EMBL" id="JADFTT010001158">
    <property type="protein sequence ID" value="KAG5757505.1"/>
    <property type="molecule type" value="Genomic_DNA"/>
</dbReference>
<dbReference type="InterPro" id="IPR004875">
    <property type="entry name" value="DDE_SF_endonuclease_dom"/>
</dbReference>
<dbReference type="InterPro" id="IPR041188">
    <property type="entry name" value="HTH_ABP1_N"/>
</dbReference>
<protein>
    <recommendedName>
        <fullName evidence="2">HTH CENPB-type domain-containing protein</fullName>
    </recommendedName>
</protein>
<dbReference type="PANTHER" id="PTHR19303">
    <property type="entry name" value="TRANSPOSON"/>
    <property type="match status" value="1"/>
</dbReference>
<keyword evidence="4" id="KW-1185">Reference proteome</keyword>
<dbReference type="SUPFAM" id="SSF46689">
    <property type="entry name" value="Homeodomain-like"/>
    <property type="match status" value="2"/>
</dbReference>
<evidence type="ECO:0000259" key="2">
    <source>
        <dbReference type="PROSITE" id="PS51253"/>
    </source>
</evidence>
<name>A0A9P7HDQ0_9HYPO</name>
<dbReference type="InterPro" id="IPR050863">
    <property type="entry name" value="CenT-Element_Derived"/>
</dbReference>
<evidence type="ECO:0000313" key="3">
    <source>
        <dbReference type="EMBL" id="KAG5757505.1"/>
    </source>
</evidence>
<dbReference type="PROSITE" id="PS51253">
    <property type="entry name" value="HTH_CENPB"/>
    <property type="match status" value="1"/>
</dbReference>
<evidence type="ECO:0000256" key="1">
    <source>
        <dbReference type="ARBA" id="ARBA00023125"/>
    </source>
</evidence>
<keyword evidence="1" id="KW-0238">DNA-binding</keyword>
<reference evidence="3" key="1">
    <citation type="journal article" date="2020" name="bioRxiv">
        <title>Historical genomics reveals the evolutionary mechanisms behind multiple outbreaks of the host-specific coffee wilt pathogen Fusarium xylarioides.</title>
        <authorList>
            <person name="Peck D."/>
            <person name="Nowell R.W."/>
            <person name="Flood J."/>
            <person name="Ryan M.J."/>
            <person name="Barraclough T.G."/>
        </authorList>
    </citation>
    <scope>NUCLEOTIDE SEQUENCE</scope>
    <source>
        <strain evidence="3">IMI 127659i</strain>
    </source>
</reference>
<dbReference type="Pfam" id="PF03184">
    <property type="entry name" value="DDE_1"/>
    <property type="match status" value="2"/>
</dbReference>
<dbReference type="GO" id="GO:0005634">
    <property type="term" value="C:nucleus"/>
    <property type="evidence" value="ECO:0007669"/>
    <property type="project" value="TreeGrafter"/>
</dbReference>
<comment type="caution">
    <text evidence="3">The sequence shown here is derived from an EMBL/GenBank/DDBJ whole genome shotgun (WGS) entry which is preliminary data.</text>
</comment>
<accession>A0A9P7HDQ0</accession>
<dbReference type="AlphaFoldDB" id="A0A9P7HDQ0"/>
<dbReference type="InterPro" id="IPR009057">
    <property type="entry name" value="Homeodomain-like_sf"/>
</dbReference>
<dbReference type="Pfam" id="PF18107">
    <property type="entry name" value="HTH_ABP1_N"/>
    <property type="match status" value="1"/>
</dbReference>
<evidence type="ECO:0000313" key="4">
    <source>
        <dbReference type="Proteomes" id="UP000750502"/>
    </source>
</evidence>
<reference evidence="3" key="2">
    <citation type="submission" date="2020-10" db="EMBL/GenBank/DDBJ databases">
        <authorList>
            <person name="Peck L.D."/>
            <person name="Nowell R.W."/>
            <person name="Flood J."/>
            <person name="Ryan M.J."/>
            <person name="Barraclough T.G."/>
        </authorList>
    </citation>
    <scope>NUCLEOTIDE SEQUENCE</scope>
    <source>
        <strain evidence="3">IMI 127659i</strain>
    </source>
</reference>
<dbReference type="InterPro" id="IPR006600">
    <property type="entry name" value="HTH_CenpB_DNA-bd_dom"/>
</dbReference>
<dbReference type="GO" id="GO:0003677">
    <property type="term" value="F:DNA binding"/>
    <property type="evidence" value="ECO:0007669"/>
    <property type="project" value="UniProtKB-KW"/>
</dbReference>
<dbReference type="Gene3D" id="1.10.10.60">
    <property type="entry name" value="Homeodomain-like"/>
    <property type="match status" value="2"/>
</dbReference>
<dbReference type="OrthoDB" id="3853970at2759"/>
<proteinExistence type="predicted"/>